<dbReference type="GO" id="GO:0003677">
    <property type="term" value="F:DNA binding"/>
    <property type="evidence" value="ECO:0007669"/>
    <property type="project" value="UniProtKB-KW"/>
</dbReference>
<dbReference type="CDD" id="cd00093">
    <property type="entry name" value="HTH_XRE"/>
    <property type="match status" value="1"/>
</dbReference>
<dbReference type="Gene3D" id="2.10.109.10">
    <property type="entry name" value="Umud Fragment, subunit A"/>
    <property type="match status" value="1"/>
</dbReference>
<dbReference type="SUPFAM" id="SSF51306">
    <property type="entry name" value="LexA/Signal peptidase"/>
    <property type="match status" value="1"/>
</dbReference>
<dbReference type="PANTHER" id="PTHR40661">
    <property type="match status" value="1"/>
</dbReference>
<dbReference type="InterPro" id="IPR036286">
    <property type="entry name" value="LexA/Signal_pep-like_sf"/>
</dbReference>
<name>A0A0R0AQI5_9GAMM</name>
<dbReference type="Proteomes" id="UP000050836">
    <property type="component" value="Unassembled WGS sequence"/>
</dbReference>
<accession>A0A0R0AQI5</accession>
<reference evidence="5 6" key="1">
    <citation type="submission" date="2015-10" db="EMBL/GenBank/DDBJ databases">
        <title>Genome sequencing and analysis of members of genus Stenotrophomonas.</title>
        <authorList>
            <person name="Patil P.P."/>
            <person name="Midha S."/>
            <person name="Patil P.B."/>
        </authorList>
    </citation>
    <scope>NUCLEOTIDE SEQUENCE [LARGE SCALE GENOMIC DNA]</scope>
    <source>
        <strain evidence="5 6">JCM 9942</strain>
    </source>
</reference>
<keyword evidence="2" id="KW-0238">DNA-binding</keyword>
<evidence type="ECO:0000256" key="1">
    <source>
        <dbReference type="ARBA" id="ARBA00023015"/>
    </source>
</evidence>
<dbReference type="CDD" id="cd06529">
    <property type="entry name" value="S24_LexA-like"/>
    <property type="match status" value="1"/>
</dbReference>
<evidence type="ECO:0000259" key="4">
    <source>
        <dbReference type="PROSITE" id="PS50943"/>
    </source>
</evidence>
<keyword evidence="6" id="KW-1185">Reference proteome</keyword>
<protein>
    <recommendedName>
        <fullName evidence="4">HTH cro/C1-type domain-containing protein</fullName>
    </recommendedName>
</protein>
<comment type="caution">
    <text evidence="5">The sequence shown here is derived from an EMBL/GenBank/DDBJ whole genome shotgun (WGS) entry which is preliminary data.</text>
</comment>
<dbReference type="InterPro" id="IPR010982">
    <property type="entry name" value="Lambda_DNA-bd_dom_sf"/>
</dbReference>
<keyword evidence="1" id="KW-0805">Transcription regulation</keyword>
<dbReference type="PROSITE" id="PS50943">
    <property type="entry name" value="HTH_CROC1"/>
    <property type="match status" value="1"/>
</dbReference>
<dbReference type="InterPro" id="IPR015927">
    <property type="entry name" value="Peptidase_S24_S26A/B/C"/>
</dbReference>
<dbReference type="PANTHER" id="PTHR40661:SF3">
    <property type="entry name" value="FELS-1 PROPHAGE TRANSCRIPTIONAL REGULATOR"/>
    <property type="match status" value="1"/>
</dbReference>
<sequence>MSLAQRLTLARTESGFTEAAEAARKAGVTPSALYQLEDGTTKSLSGQTAVKLGRIYPEFRLEWLIDGSGPQRRDDPLPSASYSETPPGYVRFRVMEGEASGGYGVVNDDFPEVVQEMDVAEWQVRSQIGFVPEKDRVKLVTVRGDSMYPDIKNGDVVMVDVRREFFDGDGIYLINLNGYTLVKRLQMLPDGLHVISTNAKYRSQVIPPSDIESIHVAGRVLGAALMRRAEEF</sequence>
<feature type="domain" description="HTH cro/C1-type" evidence="4">
    <location>
        <begin position="20"/>
        <end position="64"/>
    </location>
</feature>
<evidence type="ECO:0000313" key="5">
    <source>
        <dbReference type="EMBL" id="KRG43204.1"/>
    </source>
</evidence>
<dbReference type="Pfam" id="PF00717">
    <property type="entry name" value="Peptidase_S24"/>
    <property type="match status" value="1"/>
</dbReference>
<organism evidence="5 6">
    <name type="scientific">Stenotrophomonas pictorum JCM 9942</name>
    <dbReference type="NCBI Taxonomy" id="1236960"/>
    <lineage>
        <taxon>Bacteria</taxon>
        <taxon>Pseudomonadati</taxon>
        <taxon>Pseudomonadota</taxon>
        <taxon>Gammaproteobacteria</taxon>
        <taxon>Lysobacterales</taxon>
        <taxon>Lysobacteraceae</taxon>
        <taxon>Stenotrophomonas</taxon>
    </lineage>
</organism>
<dbReference type="InterPro" id="IPR001387">
    <property type="entry name" value="Cro/C1-type_HTH"/>
</dbReference>
<dbReference type="SUPFAM" id="SSF47413">
    <property type="entry name" value="lambda repressor-like DNA-binding domains"/>
    <property type="match status" value="1"/>
</dbReference>
<evidence type="ECO:0000256" key="2">
    <source>
        <dbReference type="ARBA" id="ARBA00023125"/>
    </source>
</evidence>
<proteinExistence type="predicted"/>
<dbReference type="EMBL" id="LLXS01000014">
    <property type="protein sequence ID" value="KRG43204.1"/>
    <property type="molecule type" value="Genomic_DNA"/>
</dbReference>
<dbReference type="AlphaFoldDB" id="A0A0R0AQI5"/>
<evidence type="ECO:0000313" key="6">
    <source>
        <dbReference type="Proteomes" id="UP000050836"/>
    </source>
</evidence>
<evidence type="ECO:0000256" key="3">
    <source>
        <dbReference type="ARBA" id="ARBA00023163"/>
    </source>
</evidence>
<dbReference type="Gene3D" id="1.10.260.40">
    <property type="entry name" value="lambda repressor-like DNA-binding domains"/>
    <property type="match status" value="1"/>
</dbReference>
<gene>
    <name evidence="5" type="ORF">ARC78_07505</name>
</gene>
<keyword evidence="3" id="KW-0804">Transcription</keyword>
<dbReference type="InterPro" id="IPR039418">
    <property type="entry name" value="LexA-like"/>
</dbReference>